<accession>A0ABW3G1P9</accession>
<dbReference type="InterPro" id="IPR005119">
    <property type="entry name" value="LysR_subst-bd"/>
</dbReference>
<dbReference type="CDD" id="cd05466">
    <property type="entry name" value="PBP2_LTTR_substrate"/>
    <property type="match status" value="1"/>
</dbReference>
<keyword evidence="2" id="KW-0805">Transcription regulation</keyword>
<reference evidence="7" key="1">
    <citation type="journal article" date="2019" name="Int. J. Syst. Evol. Microbiol.">
        <title>The Global Catalogue of Microorganisms (GCM) 10K type strain sequencing project: providing services to taxonomists for standard genome sequencing and annotation.</title>
        <authorList>
            <consortium name="The Broad Institute Genomics Platform"/>
            <consortium name="The Broad Institute Genome Sequencing Center for Infectious Disease"/>
            <person name="Wu L."/>
            <person name="Ma J."/>
        </authorList>
    </citation>
    <scope>NUCLEOTIDE SEQUENCE [LARGE SCALE GENOMIC DNA]</scope>
    <source>
        <strain evidence="7">CCUG 56401</strain>
    </source>
</reference>
<dbReference type="InterPro" id="IPR036390">
    <property type="entry name" value="WH_DNA-bd_sf"/>
</dbReference>
<dbReference type="PROSITE" id="PS50931">
    <property type="entry name" value="HTH_LYSR"/>
    <property type="match status" value="1"/>
</dbReference>
<evidence type="ECO:0000313" key="6">
    <source>
        <dbReference type="EMBL" id="MFD0922799.1"/>
    </source>
</evidence>
<comment type="caution">
    <text evidence="6">The sequence shown here is derived from an EMBL/GenBank/DDBJ whole genome shotgun (WGS) entry which is preliminary data.</text>
</comment>
<dbReference type="SUPFAM" id="SSF46785">
    <property type="entry name" value="Winged helix' DNA-binding domain"/>
    <property type="match status" value="1"/>
</dbReference>
<evidence type="ECO:0000256" key="3">
    <source>
        <dbReference type="ARBA" id="ARBA00023125"/>
    </source>
</evidence>
<organism evidence="6 7">
    <name type="scientific">Saccharopolyspora rosea</name>
    <dbReference type="NCBI Taxonomy" id="524884"/>
    <lineage>
        <taxon>Bacteria</taxon>
        <taxon>Bacillati</taxon>
        <taxon>Actinomycetota</taxon>
        <taxon>Actinomycetes</taxon>
        <taxon>Pseudonocardiales</taxon>
        <taxon>Pseudonocardiaceae</taxon>
        <taxon>Saccharopolyspora</taxon>
    </lineage>
</organism>
<feature type="domain" description="HTH lysR-type" evidence="5">
    <location>
        <begin position="1"/>
        <end position="58"/>
    </location>
</feature>
<evidence type="ECO:0000256" key="4">
    <source>
        <dbReference type="ARBA" id="ARBA00023163"/>
    </source>
</evidence>
<dbReference type="Proteomes" id="UP001597018">
    <property type="component" value="Unassembled WGS sequence"/>
</dbReference>
<dbReference type="EMBL" id="JBHTIW010000025">
    <property type="protein sequence ID" value="MFD0922799.1"/>
    <property type="molecule type" value="Genomic_DNA"/>
</dbReference>
<dbReference type="SUPFAM" id="SSF53850">
    <property type="entry name" value="Periplasmic binding protein-like II"/>
    <property type="match status" value="1"/>
</dbReference>
<dbReference type="InterPro" id="IPR050950">
    <property type="entry name" value="HTH-type_LysR_regulators"/>
</dbReference>
<evidence type="ECO:0000256" key="2">
    <source>
        <dbReference type="ARBA" id="ARBA00023015"/>
    </source>
</evidence>
<gene>
    <name evidence="6" type="ORF">ACFQ16_23885</name>
</gene>
<dbReference type="InterPro" id="IPR000847">
    <property type="entry name" value="LysR_HTH_N"/>
</dbReference>
<dbReference type="RefSeq" id="WP_263253644.1">
    <property type="nucleotide sequence ID" value="NZ_BAABLT010000027.1"/>
</dbReference>
<evidence type="ECO:0000313" key="7">
    <source>
        <dbReference type="Proteomes" id="UP001597018"/>
    </source>
</evidence>
<dbReference type="PANTHER" id="PTHR30419">
    <property type="entry name" value="HTH-TYPE TRANSCRIPTIONAL REGULATOR YBHD"/>
    <property type="match status" value="1"/>
</dbReference>
<evidence type="ECO:0000256" key="1">
    <source>
        <dbReference type="ARBA" id="ARBA00009437"/>
    </source>
</evidence>
<dbReference type="Gene3D" id="3.40.190.290">
    <property type="match status" value="1"/>
</dbReference>
<dbReference type="Pfam" id="PF03466">
    <property type="entry name" value="LysR_substrate"/>
    <property type="match status" value="1"/>
</dbReference>
<dbReference type="PRINTS" id="PR00039">
    <property type="entry name" value="HTHLYSR"/>
</dbReference>
<dbReference type="Gene3D" id="1.10.10.10">
    <property type="entry name" value="Winged helix-like DNA-binding domain superfamily/Winged helix DNA-binding domain"/>
    <property type="match status" value="1"/>
</dbReference>
<dbReference type="InterPro" id="IPR036388">
    <property type="entry name" value="WH-like_DNA-bd_sf"/>
</dbReference>
<dbReference type="Pfam" id="PF00126">
    <property type="entry name" value="HTH_1"/>
    <property type="match status" value="1"/>
</dbReference>
<protein>
    <submittedName>
        <fullName evidence="6">LysR family transcriptional regulator</fullName>
    </submittedName>
</protein>
<keyword evidence="4" id="KW-0804">Transcription</keyword>
<proteinExistence type="inferred from homology"/>
<dbReference type="PANTHER" id="PTHR30419:SF31">
    <property type="entry name" value="BLR3139 PROTEIN"/>
    <property type="match status" value="1"/>
</dbReference>
<name>A0ABW3G1P9_9PSEU</name>
<sequence>MLFRQLEYLVALSRERHFARAARACYVSQPTLSEAVRKLEDELGVPLIRRERRFQGLTQEGERIVRWAERILADRESMRQEVGALRTGLSGQLTLGVIPTAAPAVPLLTAAFCAKHPLARVRVLADLSTDEISRRLRNFEIDAALTYVTDPDLVGMTAVPLYRERYVFLTPSDGEFGRRDSVSWAEAARVPLCLLSSSMRGRRRLDALFGAAGVAPSPQLETDSIASLCSHVATGQWSSIVPAPFARALDDTAGVRAVAIEGSDHAARVGLVLSSREPGSVVGRAFVDVARSIDVAAELE</sequence>
<keyword evidence="3" id="KW-0238">DNA-binding</keyword>
<comment type="similarity">
    <text evidence="1">Belongs to the LysR transcriptional regulatory family.</text>
</comment>
<evidence type="ECO:0000259" key="5">
    <source>
        <dbReference type="PROSITE" id="PS50931"/>
    </source>
</evidence>
<keyword evidence="7" id="KW-1185">Reference proteome</keyword>